<comment type="caution">
    <text evidence="7">The sequence shown here is derived from an EMBL/GenBank/DDBJ whole genome shotgun (WGS) entry which is preliminary data.</text>
</comment>
<evidence type="ECO:0000313" key="8">
    <source>
        <dbReference type="Proteomes" id="UP001620645"/>
    </source>
</evidence>
<protein>
    <recommendedName>
        <fullName evidence="6">G-protein coupled receptors family 1 profile domain-containing protein</fullName>
    </recommendedName>
</protein>
<keyword evidence="8" id="KW-1185">Reference proteome</keyword>
<gene>
    <name evidence="7" type="ORF">niasHS_007094</name>
</gene>
<evidence type="ECO:0000313" key="7">
    <source>
        <dbReference type="EMBL" id="KAL3089372.1"/>
    </source>
</evidence>
<organism evidence="7 8">
    <name type="scientific">Heterodera schachtii</name>
    <name type="common">Sugarbeet cyst nematode worm</name>
    <name type="synonym">Tylenchus schachtii</name>
    <dbReference type="NCBI Taxonomy" id="97005"/>
    <lineage>
        <taxon>Eukaryota</taxon>
        <taxon>Metazoa</taxon>
        <taxon>Ecdysozoa</taxon>
        <taxon>Nematoda</taxon>
        <taxon>Chromadorea</taxon>
        <taxon>Rhabditida</taxon>
        <taxon>Tylenchina</taxon>
        <taxon>Tylenchomorpha</taxon>
        <taxon>Tylenchoidea</taxon>
        <taxon>Heteroderidae</taxon>
        <taxon>Heteroderinae</taxon>
        <taxon>Heterodera</taxon>
    </lineage>
</organism>
<dbReference type="EMBL" id="JBICCN010000145">
    <property type="protein sequence ID" value="KAL3089372.1"/>
    <property type="molecule type" value="Genomic_DNA"/>
</dbReference>
<dbReference type="SUPFAM" id="SSF81321">
    <property type="entry name" value="Family A G protein-coupled receptor-like"/>
    <property type="match status" value="1"/>
</dbReference>
<dbReference type="PROSITE" id="PS50262">
    <property type="entry name" value="G_PROTEIN_RECEP_F1_2"/>
    <property type="match status" value="1"/>
</dbReference>
<evidence type="ECO:0000256" key="1">
    <source>
        <dbReference type="ARBA" id="ARBA00004370"/>
    </source>
</evidence>
<accession>A0ABD2JFN0</accession>
<evidence type="ECO:0000256" key="2">
    <source>
        <dbReference type="ARBA" id="ARBA00022692"/>
    </source>
</evidence>
<dbReference type="Proteomes" id="UP001620645">
    <property type="component" value="Unassembled WGS sequence"/>
</dbReference>
<comment type="subcellular location">
    <subcellularLocation>
        <location evidence="1">Membrane</location>
    </subcellularLocation>
</comment>
<proteinExistence type="predicted"/>
<keyword evidence="4 5" id="KW-0472">Membrane</keyword>
<keyword evidence="3 5" id="KW-1133">Transmembrane helix</keyword>
<dbReference type="InterPro" id="IPR019424">
    <property type="entry name" value="7TM_GPCR_Srsx"/>
</dbReference>
<reference evidence="7 8" key="1">
    <citation type="submission" date="2024-10" db="EMBL/GenBank/DDBJ databases">
        <authorList>
            <person name="Kim D."/>
        </authorList>
    </citation>
    <scope>NUCLEOTIDE SEQUENCE [LARGE SCALE GENOMIC DNA]</scope>
    <source>
        <strain evidence="7">Taebaek</strain>
    </source>
</reference>
<dbReference type="Gene3D" id="1.20.1070.10">
    <property type="entry name" value="Rhodopsin 7-helix transmembrane proteins"/>
    <property type="match status" value="1"/>
</dbReference>
<evidence type="ECO:0000256" key="4">
    <source>
        <dbReference type="ARBA" id="ARBA00023136"/>
    </source>
</evidence>
<evidence type="ECO:0000256" key="3">
    <source>
        <dbReference type="ARBA" id="ARBA00022989"/>
    </source>
</evidence>
<dbReference type="Pfam" id="PF10320">
    <property type="entry name" value="7TM_GPCR_Srsx"/>
    <property type="match status" value="1"/>
</dbReference>
<dbReference type="AlphaFoldDB" id="A0ABD2JFN0"/>
<keyword evidence="2 5" id="KW-0812">Transmembrane</keyword>
<dbReference type="GO" id="GO:0016020">
    <property type="term" value="C:membrane"/>
    <property type="evidence" value="ECO:0007669"/>
    <property type="project" value="UniProtKB-SubCell"/>
</dbReference>
<dbReference type="InterPro" id="IPR017452">
    <property type="entry name" value="GPCR_Rhodpsn_7TM"/>
</dbReference>
<evidence type="ECO:0000259" key="6">
    <source>
        <dbReference type="PROSITE" id="PS50262"/>
    </source>
</evidence>
<sequence length="131" mass="14641">MCQKAVTHPSSSVNAFGESDQIYVYTVWVTIIRQILSLFGIALNSALVYITIKHKKLHRSFGFLLAICSLCDALTELATPLATVLVFLRVRIPLLTCFYAQFFAIIASFNSPINLFWISVDRLVALAFPVL</sequence>
<name>A0ABD2JFN0_HETSC</name>
<feature type="domain" description="G-protein coupled receptors family 1 profile" evidence="6">
    <location>
        <begin position="43"/>
        <end position="131"/>
    </location>
</feature>
<evidence type="ECO:0000256" key="5">
    <source>
        <dbReference type="SAM" id="Phobius"/>
    </source>
</evidence>
<feature type="transmembrane region" description="Helical" evidence="5">
    <location>
        <begin position="98"/>
        <end position="118"/>
    </location>
</feature>
<feature type="transmembrane region" description="Helical" evidence="5">
    <location>
        <begin position="61"/>
        <end position="86"/>
    </location>
</feature>
<feature type="transmembrane region" description="Helical" evidence="5">
    <location>
        <begin position="22"/>
        <end position="49"/>
    </location>
</feature>